<dbReference type="SUPFAM" id="SSF101386">
    <property type="entry name" value="all-alpha NTP pyrophosphatases"/>
    <property type="match status" value="1"/>
</dbReference>
<evidence type="ECO:0000313" key="2">
    <source>
        <dbReference type="EMBL" id="MBX7499925.1"/>
    </source>
</evidence>
<feature type="domain" description="MazG C-terminal" evidence="1">
    <location>
        <begin position="240"/>
        <end position="430"/>
    </location>
</feature>
<reference evidence="2 3" key="1">
    <citation type="submission" date="2021-08" db="EMBL/GenBank/DDBJ databases">
        <title>Comparative Genomics Analysis of the Genus Qipengyuania Reveals Extensive Genetic Diversity and Metabolic Versatility, Including the Description of Fifteen Novel Species.</title>
        <authorList>
            <person name="Liu Y."/>
        </authorList>
    </citation>
    <scope>NUCLEOTIDE SEQUENCE [LARGE SCALE GENOMIC DNA]</scope>
    <source>
        <strain evidence="2 3">YG27</strain>
    </source>
</reference>
<evidence type="ECO:0000259" key="1">
    <source>
        <dbReference type="Pfam" id="PF18722"/>
    </source>
</evidence>
<dbReference type="EMBL" id="JAIGNU010000001">
    <property type="protein sequence ID" value="MBX7499925.1"/>
    <property type="molecule type" value="Genomic_DNA"/>
</dbReference>
<evidence type="ECO:0000313" key="3">
    <source>
        <dbReference type="Proteomes" id="UP000782554"/>
    </source>
</evidence>
<dbReference type="RefSeq" id="WP_221599818.1">
    <property type="nucleotide sequence ID" value="NZ_JAIGNU010000001.1"/>
</dbReference>
<dbReference type="InterPro" id="IPR041407">
    <property type="entry name" value="MazG_C"/>
</dbReference>
<gene>
    <name evidence="2" type="ORF">K3181_00535</name>
</gene>
<protein>
    <recommendedName>
        <fullName evidence="1">MazG C-terminal domain-containing protein</fullName>
    </recommendedName>
</protein>
<keyword evidence="3" id="KW-1185">Reference proteome</keyword>
<accession>A0ABS7JQK3</accession>
<dbReference type="Pfam" id="PF18722">
    <property type="entry name" value="MazG_C"/>
    <property type="match status" value="1"/>
</dbReference>
<dbReference type="Gene3D" id="1.10.287.1080">
    <property type="entry name" value="MazG-like"/>
    <property type="match status" value="1"/>
</dbReference>
<dbReference type="Proteomes" id="UP000782554">
    <property type="component" value="Unassembled WGS sequence"/>
</dbReference>
<sequence length="539" mass="60917">MRLASYDEFVRDSDWTNEKPTEERFRIARYGLAAEIGALASALKKKVLHHEAEHWNISNEEIIEELGDSLWYVTQLASMENGGGLASIIKADFEALASKIESNKNFQNAIDDGDFEDFCKNSAELIKEGKGASLDAYQSVAFLTARTQGQELLDVCLTRLMLLSTAIMGQQFPTAEAGLRDDIPPFVQDRTLGAILWHLSAIASLYDLSLCKVAEANELKITEISNRTDSQPTALYDRIEGIPEEQQFPLKFEISYVSTKRDRLQMFYRGRPLGDELDDNARTDDGYRFHDALHLANIAVLGWSPVMRSLMGLKRKYNPIIDRTEDGARARIVEEAIVKAVHSYAILIGEYEGLSTDEARRRLFTDAGQIPYHFLKLVRTFAKDLEVEKSRDWEWRKAIVAGHRLYAQLHEEKQGTVSIDLEKRQVTYSPMVIADVHGPVVDTAIEIFRPKSLLSRDITDAERAQVEAAAILRILRVEASFENLSKIKVAHSRSKQISVKAHGDVQEAIWERSIVGFRTQWTKTGRRWICLAMAIGVPS</sequence>
<organism evidence="2 3">
    <name type="scientific">Qipengyuania mesophila</name>
    <dbReference type="NCBI Taxonomy" id="2867246"/>
    <lineage>
        <taxon>Bacteria</taxon>
        <taxon>Pseudomonadati</taxon>
        <taxon>Pseudomonadota</taxon>
        <taxon>Alphaproteobacteria</taxon>
        <taxon>Sphingomonadales</taxon>
        <taxon>Erythrobacteraceae</taxon>
        <taxon>Qipengyuania</taxon>
    </lineage>
</organism>
<name>A0ABS7JQK3_9SPHN</name>
<comment type="caution">
    <text evidence="2">The sequence shown here is derived from an EMBL/GenBank/DDBJ whole genome shotgun (WGS) entry which is preliminary data.</text>
</comment>
<proteinExistence type="predicted"/>